<protein>
    <submittedName>
        <fullName evidence="1">Uncharacterized protein</fullName>
    </submittedName>
</protein>
<name>A0A0E0L7G5_ORYPU</name>
<proteinExistence type="predicted"/>
<dbReference type="HOGENOM" id="CLU_2798400_0_0_1"/>
<reference evidence="1" key="2">
    <citation type="submission" date="2018-05" db="EMBL/GenBank/DDBJ databases">
        <title>OpunRS2 (Oryza punctata Reference Sequence Version 2).</title>
        <authorList>
            <person name="Zhang J."/>
            <person name="Kudrna D."/>
            <person name="Lee S."/>
            <person name="Talag J."/>
            <person name="Welchert J."/>
            <person name="Wing R.A."/>
        </authorList>
    </citation>
    <scope>NUCLEOTIDE SEQUENCE [LARGE SCALE GENOMIC DNA]</scope>
</reference>
<dbReference type="EnsemblPlants" id="OPUNC06G02090.1">
    <property type="protein sequence ID" value="OPUNC06G02090.1"/>
    <property type="gene ID" value="OPUNC06G02090"/>
</dbReference>
<reference evidence="1" key="1">
    <citation type="submission" date="2015-04" db="UniProtKB">
        <authorList>
            <consortium name="EnsemblPlants"/>
        </authorList>
    </citation>
    <scope>IDENTIFICATION</scope>
</reference>
<accession>A0A0E0L7G5</accession>
<organism evidence="1">
    <name type="scientific">Oryza punctata</name>
    <name type="common">Red rice</name>
    <dbReference type="NCBI Taxonomy" id="4537"/>
    <lineage>
        <taxon>Eukaryota</taxon>
        <taxon>Viridiplantae</taxon>
        <taxon>Streptophyta</taxon>
        <taxon>Embryophyta</taxon>
        <taxon>Tracheophyta</taxon>
        <taxon>Spermatophyta</taxon>
        <taxon>Magnoliopsida</taxon>
        <taxon>Liliopsida</taxon>
        <taxon>Poales</taxon>
        <taxon>Poaceae</taxon>
        <taxon>BOP clade</taxon>
        <taxon>Oryzoideae</taxon>
        <taxon>Oryzeae</taxon>
        <taxon>Oryzinae</taxon>
        <taxon>Oryza</taxon>
    </lineage>
</organism>
<evidence type="ECO:0000313" key="2">
    <source>
        <dbReference type="Proteomes" id="UP000026962"/>
    </source>
</evidence>
<dbReference type="AlphaFoldDB" id="A0A0E0L7G5"/>
<dbReference type="Proteomes" id="UP000026962">
    <property type="component" value="Chromosome 6"/>
</dbReference>
<evidence type="ECO:0000313" key="1">
    <source>
        <dbReference type="EnsemblPlants" id="OPUNC06G02090.1"/>
    </source>
</evidence>
<sequence>MPCHDVSVCRLNVNARQCCSKNWWESTKFPGTSQFCGKPKFQPDFMGDKAENLKLPVRVECPNPVPTK</sequence>
<dbReference type="Gramene" id="OPUNC06G02090.1">
    <property type="protein sequence ID" value="OPUNC06G02090.1"/>
    <property type="gene ID" value="OPUNC06G02090"/>
</dbReference>
<keyword evidence="2" id="KW-1185">Reference proteome</keyword>